<gene>
    <name evidence="1" type="ORF">SAMN04487937_3088</name>
</gene>
<sequence>MFLRIAGPSAGIESADSSARIGRQPRANRRFAPNEWLVRRYFDTVISETNNPLTRRMPDPSSLRDSTQIVLPRRALDGHREPLEARFTVTVVETDDRYRIIGSPVEIKAASDYLTRNGVAVA</sequence>
<reference evidence="2" key="1">
    <citation type="submission" date="2016-10" db="EMBL/GenBank/DDBJ databases">
        <authorList>
            <person name="Varghese N."/>
            <person name="Submissions S."/>
        </authorList>
    </citation>
    <scope>NUCLEOTIDE SEQUENCE [LARGE SCALE GENOMIC DNA]</scope>
    <source>
        <strain evidence="2">RD 26</strain>
    </source>
</reference>
<organism evidence="1 2">
    <name type="scientific">Halorubrum sodomense</name>
    <dbReference type="NCBI Taxonomy" id="35743"/>
    <lineage>
        <taxon>Archaea</taxon>
        <taxon>Methanobacteriati</taxon>
        <taxon>Methanobacteriota</taxon>
        <taxon>Stenosarchaea group</taxon>
        <taxon>Halobacteria</taxon>
        <taxon>Halobacteriales</taxon>
        <taxon>Haloferacaceae</taxon>
        <taxon>Halorubrum</taxon>
    </lineage>
</organism>
<name>A0A1I6I4E6_HALSD</name>
<dbReference type="AlphaFoldDB" id="A0A1I6I4E6"/>
<keyword evidence="2" id="KW-1185">Reference proteome</keyword>
<dbReference type="InterPro" id="IPR056231">
    <property type="entry name" value="VNG_1110C-like"/>
</dbReference>
<dbReference type="Pfam" id="PF24397">
    <property type="entry name" value="VNG_1110C"/>
    <property type="match status" value="1"/>
</dbReference>
<dbReference type="Proteomes" id="UP000198932">
    <property type="component" value="Unassembled WGS sequence"/>
</dbReference>
<dbReference type="STRING" id="35743.SAMN04487937_3088"/>
<proteinExistence type="predicted"/>
<evidence type="ECO:0000313" key="1">
    <source>
        <dbReference type="EMBL" id="SFR61581.1"/>
    </source>
</evidence>
<evidence type="ECO:0000313" key="2">
    <source>
        <dbReference type="Proteomes" id="UP000198932"/>
    </source>
</evidence>
<dbReference type="EMBL" id="FOYN01000008">
    <property type="protein sequence ID" value="SFR61581.1"/>
    <property type="molecule type" value="Genomic_DNA"/>
</dbReference>
<accession>A0A1I6I4E6</accession>
<protein>
    <submittedName>
        <fullName evidence="1">Uncharacterized protein</fullName>
    </submittedName>
</protein>